<dbReference type="EMBL" id="CM041553">
    <property type="protein sequence ID" value="KAI3353200.1"/>
    <property type="molecule type" value="Genomic_DNA"/>
</dbReference>
<protein>
    <submittedName>
        <fullName evidence="1">Uncharacterized protein</fullName>
    </submittedName>
</protein>
<sequence length="1338" mass="147915">MKPLKPLFLKTYGKQKRKLSAWICPENRRQAFDSTSSTDGDSSVFEPEKTTRPRYEESALLLIKRRTSVASQRAMRPAKTKAMLCLTEKSDEENIPSPSFLQPAPRSRTTRSVNKPAAGSYKRFGFNLYFIVREKKTSVSSGRAVRPAKRKAMLCMIETSSDEENISRPPHLQPARQIKTTRSVHKKHEQNTLRTRKRLSSCIVMSFVHLLFYYNSSLHRNSRLVSVPGVLMGQKAQHVPRTSESEEDSMSTAKRHKNSSKKVSNVHPPSAGRFVTRRRRAVTAKSKPTKATSNTLNSSDDFTSGAFGSSKIFRPSRRRRAAHPAFVVSSVENSLNAPGAASFGTNPLREISLSESADRSLGPCSRKPIFCSTPSAEPFGKHLKPLSINDQSSMSVSCIGVLSTFAEDLDSLGQLVSQPPSKPPIDLHSEEKLQLSPGEQEPGDLFIEPKSTNNGGSCNMEAKSHCKDIKTENVAGLPSLNLLSADDSESSSRFVSAAGGLECLIEALKEKSLTSRCTVQLERLDGLATTQLCSQTTYSSCLGHSSLQTNEHPTSVDSIQTADLSQSSEPSCCLHLSVTNNETSDYLQSENSSESHNHTASVTDSQSIHSSPSVDCEQSAEHSSSEEPMEKSASVNRTDSSIGFIMQLPANCPEKTRYPEEGRHLIKTCTVWLKKWALPPQPQGLLSENNHSHHSDAPKDLMRSGEITERLKPFVRQSVNNSSSAVAQTPSNDPDTEEKAAALTAMLKNKCLSDKLIIQIKRETLSQLKEILQLRGTKLKSPTDASDSGDDQSKGDHQSESDANHCNEDTAGTKVNIKKRVSSSSEEQEKKRRSMSADRPGTTRKACVSGLSVSRWKSKGSANTQVFGSRAGGNKAVDCSISELISTQHKQPRELLGTTMNFSTPARASRLNLSSLLADFTPNTHTWSRLKAALSVHRKGMVLLTPKTSCLSGSPGRTELADLSQDLFATPIRTPIPKRFQSQLLSGDSLVVCEDADLSDAEKVYAECGQKHPLPWEECIIPQRLKRCVKIGEGTFGEVFSTTNSSGDTVALKIIPVEGSEKVNGEDQKTFGEILHEIIISKELSSLKEKRKNQTHGFIGLNDLHCVQGCYPPDFMKAWDKFDRQKGSENDRPDFFEKDQLFIILEFEFGGVDLENSNGTLASLGVAKSILHQVTAALAVAEQELRFEHRDLHWGNVLVKTTKQKTGSFHLNGAAHSVENKGVLVRIIDYSLSRLEIDDLTVSCDISKDEELFMGQGDYQFDIYRLMRQENGNNWSNYHPHTNVLWLHYLCSKLLSMKYRGSGGRGAKDVREELTRFYDNILQYSSATEALQNCPMFQ</sequence>
<evidence type="ECO:0000313" key="1">
    <source>
        <dbReference type="EMBL" id="KAI3353200.1"/>
    </source>
</evidence>
<keyword evidence="2" id="KW-1185">Reference proteome</keyword>
<gene>
    <name evidence="1" type="ORF">L3Q82_019760</name>
</gene>
<reference evidence="1" key="1">
    <citation type="submission" date="2022-04" db="EMBL/GenBank/DDBJ databases">
        <title>Jade perch genome.</title>
        <authorList>
            <person name="Chao B."/>
        </authorList>
    </citation>
    <scope>NUCLEOTIDE SEQUENCE</scope>
    <source>
        <strain evidence="1">CB-2022</strain>
    </source>
</reference>
<name>A0ACB8VCH2_9TELE</name>
<dbReference type="Proteomes" id="UP000831701">
    <property type="component" value="Chromosome 23"/>
</dbReference>
<accession>A0ACB8VCH2</accession>
<proteinExistence type="predicted"/>
<evidence type="ECO:0000313" key="2">
    <source>
        <dbReference type="Proteomes" id="UP000831701"/>
    </source>
</evidence>
<comment type="caution">
    <text evidence="1">The sequence shown here is derived from an EMBL/GenBank/DDBJ whole genome shotgun (WGS) entry which is preliminary data.</text>
</comment>
<organism evidence="1 2">
    <name type="scientific">Scortum barcoo</name>
    <name type="common">barcoo grunter</name>
    <dbReference type="NCBI Taxonomy" id="214431"/>
    <lineage>
        <taxon>Eukaryota</taxon>
        <taxon>Metazoa</taxon>
        <taxon>Chordata</taxon>
        <taxon>Craniata</taxon>
        <taxon>Vertebrata</taxon>
        <taxon>Euteleostomi</taxon>
        <taxon>Actinopterygii</taxon>
        <taxon>Neopterygii</taxon>
        <taxon>Teleostei</taxon>
        <taxon>Neoteleostei</taxon>
        <taxon>Acanthomorphata</taxon>
        <taxon>Eupercaria</taxon>
        <taxon>Centrarchiformes</taxon>
        <taxon>Terapontoidei</taxon>
        <taxon>Terapontidae</taxon>
        <taxon>Scortum</taxon>
    </lineage>
</organism>